<feature type="domain" description="Blue (type 1) copper" evidence="5">
    <location>
        <begin position="55"/>
        <end position="163"/>
    </location>
</feature>
<dbReference type="InterPro" id="IPR000923">
    <property type="entry name" value="BlueCu_1"/>
</dbReference>
<dbReference type="SUPFAM" id="SSF49503">
    <property type="entry name" value="Cupredoxins"/>
    <property type="match status" value="1"/>
</dbReference>
<protein>
    <submittedName>
        <fullName evidence="6">Copper resistance protein</fullName>
    </submittedName>
    <submittedName>
        <fullName evidence="7">Uncharacterized copper-binding protein, cupredoxin-like subfamily</fullName>
    </submittedName>
</protein>
<dbReference type="Proteomes" id="UP000182258">
    <property type="component" value="Unassembled WGS sequence"/>
</dbReference>
<reference evidence="6 8" key="1">
    <citation type="submission" date="2015-03" db="EMBL/GenBank/DDBJ databases">
        <authorList>
            <person name="Lepp D."/>
            <person name="Hassan Y.I."/>
            <person name="Li X.-Z."/>
            <person name="Zhou T."/>
        </authorList>
    </citation>
    <scope>NUCLEOTIDE SEQUENCE [LARGE SCALE GENOMIC DNA]</scope>
    <source>
        <strain evidence="6 8">Cr7-05</strain>
    </source>
</reference>
<dbReference type="PROSITE" id="PS00079">
    <property type="entry name" value="MULTICOPPER_OXIDASE1"/>
    <property type="match status" value="1"/>
</dbReference>
<gene>
    <name evidence="7" type="ORF">SAMN04488059_1503</name>
    <name evidence="6" type="ORF">WH91_02510</name>
</gene>
<dbReference type="GO" id="GO:0005507">
    <property type="term" value="F:copper ion binding"/>
    <property type="evidence" value="ECO:0007669"/>
    <property type="project" value="InterPro"/>
</dbReference>
<dbReference type="Proteomes" id="UP000033519">
    <property type="component" value="Unassembled WGS sequence"/>
</dbReference>
<dbReference type="PANTHER" id="PTHR38439">
    <property type="entry name" value="AURACYANIN-B"/>
    <property type="match status" value="1"/>
</dbReference>
<dbReference type="InterPro" id="IPR050845">
    <property type="entry name" value="Cu-binding_ET"/>
</dbReference>
<dbReference type="RefSeq" id="WP_046169448.1">
    <property type="nucleotide sequence ID" value="NZ_FOMB01000050.1"/>
</dbReference>
<dbReference type="InterPro" id="IPR008972">
    <property type="entry name" value="Cupredoxin"/>
</dbReference>
<evidence type="ECO:0000313" key="7">
    <source>
        <dbReference type="EMBL" id="SFD39099.1"/>
    </source>
</evidence>
<keyword evidence="2" id="KW-0186">Copper</keyword>
<dbReference type="STRING" id="728005.SAMN04488059_1503"/>
<reference evidence="7 9" key="2">
    <citation type="submission" date="2016-10" db="EMBL/GenBank/DDBJ databases">
        <authorList>
            <person name="de Groot N.N."/>
        </authorList>
    </citation>
    <scope>NUCLEOTIDE SEQUENCE [LARGE SCALE GENOMIC DNA]</scope>
    <source>
        <strain evidence="7 9">CGMCC 1.10210</strain>
    </source>
</reference>
<feature type="chain" id="PRO_5010418816" evidence="4">
    <location>
        <begin position="22"/>
        <end position="163"/>
    </location>
</feature>
<evidence type="ECO:0000313" key="6">
    <source>
        <dbReference type="EMBL" id="KKC34497.1"/>
    </source>
</evidence>
<name>A0A0F5Q0N5_9HYPH</name>
<accession>A0A0F5Q0N5</accession>
<keyword evidence="1" id="KW-0479">Metal-binding</keyword>
<evidence type="ECO:0000256" key="2">
    <source>
        <dbReference type="ARBA" id="ARBA00023008"/>
    </source>
</evidence>
<dbReference type="InterPro" id="IPR033138">
    <property type="entry name" value="Cu_oxidase_CS"/>
</dbReference>
<dbReference type="CDD" id="cd04211">
    <property type="entry name" value="Cupredoxin_like_2"/>
    <property type="match status" value="1"/>
</dbReference>
<evidence type="ECO:0000313" key="9">
    <source>
        <dbReference type="Proteomes" id="UP000182258"/>
    </source>
</evidence>
<dbReference type="GO" id="GO:0009055">
    <property type="term" value="F:electron transfer activity"/>
    <property type="evidence" value="ECO:0007669"/>
    <property type="project" value="InterPro"/>
</dbReference>
<dbReference type="PANTHER" id="PTHR38439:SF3">
    <property type="entry name" value="COPPER-RESISTANT CUPROPROTEIN COPI"/>
    <property type="match status" value="1"/>
</dbReference>
<sequence>MKKKIALAILTILLGTLSALASPGHTGDEPPTSEDEPVAYGEPGNPDEPARLVQVTMRELDGGMKFIPDVLKIRTGEQVKFVIRNGGQLDHELVFATLEENLAHGLEMAKNPDMEHDDPNAAKVAPGDVQEIVWKFTNAGEFDFSCLIPGHREAGMFGTIVVQ</sequence>
<dbReference type="Pfam" id="PF00127">
    <property type="entry name" value="Copper-bind"/>
    <property type="match status" value="1"/>
</dbReference>
<organism evidence="7 9">
    <name type="scientific">Devosia psychrophila</name>
    <dbReference type="NCBI Taxonomy" id="728005"/>
    <lineage>
        <taxon>Bacteria</taxon>
        <taxon>Pseudomonadati</taxon>
        <taxon>Pseudomonadota</taxon>
        <taxon>Alphaproteobacteria</taxon>
        <taxon>Hyphomicrobiales</taxon>
        <taxon>Devosiaceae</taxon>
        <taxon>Devosia</taxon>
    </lineage>
</organism>
<evidence type="ECO:0000256" key="3">
    <source>
        <dbReference type="SAM" id="MobiDB-lite"/>
    </source>
</evidence>
<evidence type="ECO:0000256" key="1">
    <source>
        <dbReference type="ARBA" id="ARBA00022723"/>
    </source>
</evidence>
<dbReference type="AlphaFoldDB" id="A0A0F5Q0N5"/>
<evidence type="ECO:0000313" key="8">
    <source>
        <dbReference type="Proteomes" id="UP000033519"/>
    </source>
</evidence>
<dbReference type="EMBL" id="LAPV01000020">
    <property type="protein sequence ID" value="KKC34497.1"/>
    <property type="molecule type" value="Genomic_DNA"/>
</dbReference>
<feature type="region of interest" description="Disordered" evidence="3">
    <location>
        <begin position="23"/>
        <end position="49"/>
    </location>
</feature>
<evidence type="ECO:0000259" key="5">
    <source>
        <dbReference type="Pfam" id="PF00127"/>
    </source>
</evidence>
<keyword evidence="4" id="KW-0732">Signal</keyword>
<dbReference type="Gene3D" id="2.60.40.420">
    <property type="entry name" value="Cupredoxins - blue copper proteins"/>
    <property type="match status" value="1"/>
</dbReference>
<dbReference type="PATRIC" id="fig|728005.3.peg.2531"/>
<feature type="signal peptide" evidence="4">
    <location>
        <begin position="1"/>
        <end position="21"/>
    </location>
</feature>
<proteinExistence type="predicted"/>
<keyword evidence="8" id="KW-1185">Reference proteome</keyword>
<dbReference type="EMBL" id="FOMB01000050">
    <property type="protein sequence ID" value="SFD39099.1"/>
    <property type="molecule type" value="Genomic_DNA"/>
</dbReference>
<evidence type="ECO:0000256" key="4">
    <source>
        <dbReference type="SAM" id="SignalP"/>
    </source>
</evidence>